<evidence type="ECO:0000259" key="3">
    <source>
        <dbReference type="Pfam" id="PF08030"/>
    </source>
</evidence>
<dbReference type="HOGENOM" id="CLU_1283143_0_0_1"/>
<dbReference type="STRING" id="1182543.W9W8F3"/>
<dbReference type="Pfam" id="PF08030">
    <property type="entry name" value="NAD_binding_6"/>
    <property type="match status" value="1"/>
</dbReference>
<gene>
    <name evidence="4" type="ORF">A1O5_11837</name>
</gene>
<reference evidence="4 5" key="1">
    <citation type="submission" date="2013-03" db="EMBL/GenBank/DDBJ databases">
        <title>The Genome Sequence of Cladophialophora psammophila CBS 110553.</title>
        <authorList>
            <consortium name="The Broad Institute Genomics Platform"/>
            <person name="Cuomo C."/>
            <person name="de Hoog S."/>
            <person name="Gorbushina A."/>
            <person name="Walker B."/>
            <person name="Young S.K."/>
            <person name="Zeng Q."/>
            <person name="Gargeya S."/>
            <person name="Fitzgerald M."/>
            <person name="Haas B."/>
            <person name="Abouelleil A."/>
            <person name="Allen A.W."/>
            <person name="Alvarado L."/>
            <person name="Arachchi H.M."/>
            <person name="Berlin A.M."/>
            <person name="Chapman S.B."/>
            <person name="Gainer-Dewar J."/>
            <person name="Goldberg J."/>
            <person name="Griggs A."/>
            <person name="Gujja S."/>
            <person name="Hansen M."/>
            <person name="Howarth C."/>
            <person name="Imamovic A."/>
            <person name="Ireland A."/>
            <person name="Larimer J."/>
            <person name="McCowan C."/>
            <person name="Murphy C."/>
            <person name="Pearson M."/>
            <person name="Poon T.W."/>
            <person name="Priest M."/>
            <person name="Roberts A."/>
            <person name="Saif S."/>
            <person name="Shea T."/>
            <person name="Sisk P."/>
            <person name="Sykes S."/>
            <person name="Wortman J."/>
            <person name="Nusbaum C."/>
            <person name="Birren B."/>
        </authorList>
    </citation>
    <scope>NUCLEOTIDE SEQUENCE [LARGE SCALE GENOMIC DNA]</scope>
    <source>
        <strain evidence="4 5">CBS 110553</strain>
    </source>
</reference>
<dbReference type="Gene3D" id="3.40.50.80">
    <property type="entry name" value="Nucleotide-binding domain of ferredoxin-NADP reductase (FNR) module"/>
    <property type="match status" value="1"/>
</dbReference>
<keyword evidence="2" id="KW-0560">Oxidoreductase</keyword>
<dbReference type="OrthoDB" id="167398at2759"/>
<dbReference type="Proteomes" id="UP000019471">
    <property type="component" value="Unassembled WGS sequence"/>
</dbReference>
<dbReference type="AlphaFoldDB" id="W9W8F3"/>
<proteinExistence type="predicted"/>
<dbReference type="GO" id="GO:0006879">
    <property type="term" value="P:intracellular iron ion homeostasis"/>
    <property type="evidence" value="ECO:0007669"/>
    <property type="project" value="TreeGrafter"/>
</dbReference>
<evidence type="ECO:0000313" key="4">
    <source>
        <dbReference type="EMBL" id="EXJ61280.1"/>
    </source>
</evidence>
<dbReference type="GO" id="GO:0006826">
    <property type="term" value="P:iron ion transport"/>
    <property type="evidence" value="ECO:0007669"/>
    <property type="project" value="TreeGrafter"/>
</dbReference>
<dbReference type="GO" id="GO:0015677">
    <property type="term" value="P:copper ion import"/>
    <property type="evidence" value="ECO:0007669"/>
    <property type="project" value="TreeGrafter"/>
</dbReference>
<dbReference type="InterPro" id="IPR051410">
    <property type="entry name" value="Ferric/Cupric_Reductase"/>
</dbReference>
<dbReference type="InterPro" id="IPR039261">
    <property type="entry name" value="FNR_nucleotide-bd"/>
</dbReference>
<organism evidence="4 5">
    <name type="scientific">Cladophialophora psammophila CBS 110553</name>
    <dbReference type="NCBI Taxonomy" id="1182543"/>
    <lineage>
        <taxon>Eukaryota</taxon>
        <taxon>Fungi</taxon>
        <taxon>Dikarya</taxon>
        <taxon>Ascomycota</taxon>
        <taxon>Pezizomycotina</taxon>
        <taxon>Eurotiomycetes</taxon>
        <taxon>Chaetothyriomycetidae</taxon>
        <taxon>Chaetothyriales</taxon>
        <taxon>Herpotrichiellaceae</taxon>
        <taxon>Cladophialophora</taxon>
    </lineage>
</organism>
<name>W9W8F3_9EURO</name>
<accession>W9W8F3</accession>
<dbReference type="RefSeq" id="XP_007750597.1">
    <property type="nucleotide sequence ID" value="XM_007752407.1"/>
</dbReference>
<evidence type="ECO:0000313" key="5">
    <source>
        <dbReference type="Proteomes" id="UP000019471"/>
    </source>
</evidence>
<dbReference type="GO" id="GO:0005886">
    <property type="term" value="C:plasma membrane"/>
    <property type="evidence" value="ECO:0007669"/>
    <property type="project" value="TreeGrafter"/>
</dbReference>
<keyword evidence="1" id="KW-0813">Transport</keyword>
<dbReference type="PANTHER" id="PTHR32361">
    <property type="entry name" value="FERRIC/CUPRIC REDUCTASE TRANSMEMBRANE COMPONENT"/>
    <property type="match status" value="1"/>
</dbReference>
<protein>
    <recommendedName>
        <fullName evidence="3">Ferric reductase NAD binding domain-containing protein</fullName>
    </recommendedName>
</protein>
<dbReference type="EMBL" id="AMGX01000029">
    <property type="protein sequence ID" value="EXJ61280.1"/>
    <property type="molecule type" value="Genomic_DNA"/>
</dbReference>
<dbReference type="PANTHER" id="PTHR32361:SF3">
    <property type="entry name" value="REDUCTASE, PUTATIVE (AFU_ORTHOLOGUE AFUA_6G13750)-RELATED"/>
    <property type="match status" value="1"/>
</dbReference>
<evidence type="ECO:0000256" key="1">
    <source>
        <dbReference type="ARBA" id="ARBA00022448"/>
    </source>
</evidence>
<dbReference type="InterPro" id="IPR013121">
    <property type="entry name" value="Fe_red_NAD-bd_6"/>
</dbReference>
<sequence length="215" mass="23558">MNQLTSDTTVLCIAGGPGVTFVLPVLLNLVNPSPIPDRKVDFIWVILRRSHISWIKRSLTNCIELQAFHHPQILISVTRRHVLELCGYDFSLGSISADRSVDDIVEEFSTLESTRADELNKEKGSRICNACFSMHTSTSIGSASYPSRPDLGVLVSDFVDTTAQGPKTIFASGPAGTIIDLRRIVLLLNSGGGRYGREMRNSMSNSFATSAWNGR</sequence>
<keyword evidence="5" id="KW-1185">Reference proteome</keyword>
<dbReference type="GO" id="GO:0000293">
    <property type="term" value="F:ferric-chelate reductase activity"/>
    <property type="evidence" value="ECO:0007669"/>
    <property type="project" value="TreeGrafter"/>
</dbReference>
<dbReference type="GeneID" id="19196524"/>
<feature type="domain" description="Ferric reductase NAD binding" evidence="3">
    <location>
        <begin position="9"/>
        <end position="184"/>
    </location>
</feature>
<comment type="caution">
    <text evidence="4">The sequence shown here is derived from an EMBL/GenBank/DDBJ whole genome shotgun (WGS) entry which is preliminary data.</text>
</comment>
<evidence type="ECO:0000256" key="2">
    <source>
        <dbReference type="ARBA" id="ARBA00023002"/>
    </source>
</evidence>